<feature type="transmembrane region" description="Helical" evidence="2">
    <location>
        <begin position="160"/>
        <end position="184"/>
    </location>
</feature>
<organism evidence="3 4">
    <name type="scientific">Dryococelus australis</name>
    <dbReference type="NCBI Taxonomy" id="614101"/>
    <lineage>
        <taxon>Eukaryota</taxon>
        <taxon>Metazoa</taxon>
        <taxon>Ecdysozoa</taxon>
        <taxon>Arthropoda</taxon>
        <taxon>Hexapoda</taxon>
        <taxon>Insecta</taxon>
        <taxon>Pterygota</taxon>
        <taxon>Neoptera</taxon>
        <taxon>Polyneoptera</taxon>
        <taxon>Phasmatodea</taxon>
        <taxon>Verophasmatodea</taxon>
        <taxon>Anareolatae</taxon>
        <taxon>Phasmatidae</taxon>
        <taxon>Eurycanthinae</taxon>
        <taxon>Dryococelus</taxon>
    </lineage>
</organism>
<comment type="caution">
    <text evidence="3">The sequence shown here is derived from an EMBL/GenBank/DDBJ whole genome shotgun (WGS) entry which is preliminary data.</text>
</comment>
<keyword evidence="4" id="KW-1185">Reference proteome</keyword>
<evidence type="ECO:0000256" key="2">
    <source>
        <dbReference type="SAM" id="Phobius"/>
    </source>
</evidence>
<name>A0ABQ9IEP0_9NEOP</name>
<keyword evidence="2" id="KW-0472">Membrane</keyword>
<feature type="transmembrane region" description="Helical" evidence="2">
    <location>
        <begin position="300"/>
        <end position="323"/>
    </location>
</feature>
<sequence>MDELQGSEPGPSPGGAPCSAVANQDAAEVCASHQVLATCDSRRQPATEKKKKCLFTRRIKTSVCLRFENDDLISTDIVVLSFIGGCSISSLAVAPVLHWLLLQFFIDCCSSPSLAVAPVLHWLLLQSLIGCCSSSSLAVAPVLHWLLLQSFINCCSSPSLAVAPVFHWLLLQSFIGCCSSPLAVAPVFHWLLLQSFIGCCSSFSLAVAPVLHWLLLQFFIGCCSSPSLTTTVNAPVLYWLLLQFFIGCCSSSSLFVAPVFNWLLLQFFIDCCSSPSLTVAPVLYWLLLQSFIGCCSSPSLAVAPVLHWLSSLTVAPVLHWLFIQSFIGCCSSPSLAVAPVLHWLLLQFFIGCCSSPSLAVAPVFHWLLLQSFIGCCSSLTSDQVGRVLVLVFPYRFVIGRNSSKAGLTNCDPIEAETAWYTNWRHFRGSSHDHSVKLTKCLREVNMEQCRNARTGKTGEPRENPPTSGIVRNEIHLQKSGMPDRGLNPVRLGKAEKHYPSPPLPLSITQLTGIWPRQGRESLPLPSNHISITSTDCISGRGKVENHYPSPPQPHLHHSTDCSSGRGKEEKHYPPPLNHISITLLTAIWPRQGRETLPLPSSSTSPSPN</sequence>
<evidence type="ECO:0000313" key="4">
    <source>
        <dbReference type="Proteomes" id="UP001159363"/>
    </source>
</evidence>
<feature type="transmembrane region" description="Helical" evidence="2">
    <location>
        <begin position="236"/>
        <end position="257"/>
    </location>
</feature>
<evidence type="ECO:0000256" key="1">
    <source>
        <dbReference type="SAM" id="MobiDB-lite"/>
    </source>
</evidence>
<feature type="region of interest" description="Disordered" evidence="1">
    <location>
        <begin position="540"/>
        <end position="575"/>
    </location>
</feature>
<feature type="transmembrane region" description="Helical" evidence="2">
    <location>
        <begin position="77"/>
        <end position="102"/>
    </location>
</feature>
<keyword evidence="2" id="KW-1133">Transmembrane helix</keyword>
<proteinExistence type="predicted"/>
<feature type="transmembrane region" description="Helical" evidence="2">
    <location>
        <begin position="263"/>
        <end position="288"/>
    </location>
</feature>
<dbReference type="EMBL" id="JARBHB010000001">
    <property type="protein sequence ID" value="KAJ8894714.1"/>
    <property type="molecule type" value="Genomic_DNA"/>
</dbReference>
<evidence type="ECO:0000313" key="3">
    <source>
        <dbReference type="EMBL" id="KAJ8894714.1"/>
    </source>
</evidence>
<protein>
    <submittedName>
        <fullName evidence="3">Uncharacterized protein</fullName>
    </submittedName>
</protein>
<feature type="region of interest" description="Disordered" evidence="1">
    <location>
        <begin position="1"/>
        <end position="20"/>
    </location>
</feature>
<feature type="transmembrane region" description="Helical" evidence="2">
    <location>
        <begin position="190"/>
        <end position="215"/>
    </location>
</feature>
<dbReference type="Proteomes" id="UP001159363">
    <property type="component" value="Chromosome 1"/>
</dbReference>
<accession>A0ABQ9IEP0</accession>
<reference evidence="3 4" key="1">
    <citation type="submission" date="2023-02" db="EMBL/GenBank/DDBJ databases">
        <title>LHISI_Scaffold_Assembly.</title>
        <authorList>
            <person name="Stuart O.P."/>
            <person name="Cleave R."/>
            <person name="Magrath M.J.L."/>
            <person name="Mikheyev A.S."/>
        </authorList>
    </citation>
    <scope>NUCLEOTIDE SEQUENCE [LARGE SCALE GENOMIC DNA]</scope>
    <source>
        <strain evidence="3">Daus_M_001</strain>
        <tissue evidence="3">Leg muscle</tissue>
    </source>
</reference>
<keyword evidence="2" id="KW-0812">Transmembrane</keyword>
<gene>
    <name evidence="3" type="ORF">PR048_000021</name>
</gene>
<feature type="transmembrane region" description="Helical" evidence="2">
    <location>
        <begin position="343"/>
        <end position="369"/>
    </location>
</feature>